<dbReference type="PANTHER" id="PTHR30349:SF64">
    <property type="entry name" value="PROPHAGE INTEGRASE INTD-RELATED"/>
    <property type="match status" value="1"/>
</dbReference>
<proteinExistence type="predicted"/>
<feature type="domain" description="Tyr recombinase" evidence="3">
    <location>
        <begin position="233"/>
        <end position="449"/>
    </location>
</feature>
<dbReference type="GO" id="GO:0015074">
    <property type="term" value="P:DNA integration"/>
    <property type="evidence" value="ECO:0007669"/>
    <property type="project" value="InterPro"/>
</dbReference>
<dbReference type="GO" id="GO:0006310">
    <property type="term" value="P:DNA recombination"/>
    <property type="evidence" value="ECO:0007669"/>
    <property type="project" value="UniProtKB-KW"/>
</dbReference>
<evidence type="ECO:0000313" key="4">
    <source>
        <dbReference type="EMBL" id="AEH11010.1"/>
    </source>
</evidence>
<keyword evidence="1" id="KW-0233">DNA recombination</keyword>
<dbReference type="InterPro" id="IPR013762">
    <property type="entry name" value="Integrase-like_cat_sf"/>
</dbReference>
<keyword evidence="5" id="KW-1185">Reference proteome</keyword>
<sequence>MLTTYNVRIWEIETYKGRRVTTYWVVWLVDGKKFKEPYRNKAQAVSFRADLLSAARKGEAFFVVTGLPVSMARVDGNRSWYDFACDYADLKWPQVAATTRRTHAEALTALTVLMLSSERGRPDPALLRRALKLWAFNTTRRADAPDDVRAALSWAAAHTRPVSTLSDEAVLRKVIAGLTVCLDGTPRAPSVVTRWRKILNNAVEYAISLKLLTVNPLPALRKATPRSTQIPVIDRRAVANPVQARTLLKAVADDRPSGPRLVAFFGCLYFAALRPEEAAALTKANLSLPSTGWGELFLDTARPYAGREWTDSGEARDARQLKQRARGEVRQVPCPPELTELLHTHLDQFGTGPDGRLFVGARNHGHLPPLTVTRVWARARTATFTETVASSPLARTPYDLRHAAVSTWLNAGVPPTTVAAWAGHSVDVLLTIYAKCVDGEAAVMRSRIDDALGRPAGPDVSGITRPQTPPDDQAPERP</sequence>
<dbReference type="eggNOG" id="COG0582">
    <property type="taxonomic scope" value="Bacteria"/>
</dbReference>
<dbReference type="SUPFAM" id="SSF56349">
    <property type="entry name" value="DNA breaking-rejoining enzymes"/>
    <property type="match status" value="1"/>
</dbReference>
<dbReference type="PROSITE" id="PS51898">
    <property type="entry name" value="TYR_RECOMBINASE"/>
    <property type="match status" value="1"/>
</dbReference>
<dbReference type="InterPro" id="IPR011010">
    <property type="entry name" value="DNA_brk_join_enz"/>
</dbReference>
<dbReference type="HOGENOM" id="CLU_048112_0_0_11"/>
<feature type="region of interest" description="Disordered" evidence="2">
    <location>
        <begin position="450"/>
        <end position="478"/>
    </location>
</feature>
<dbReference type="PANTHER" id="PTHR30349">
    <property type="entry name" value="PHAGE INTEGRASE-RELATED"/>
    <property type="match status" value="1"/>
</dbReference>
<reference evidence="4 5" key="1">
    <citation type="submission" date="2011-05" db="EMBL/GenBank/DDBJ databases">
        <title>Complete sequence of chromosome of Frankia symbiont of Datisca glomerata.</title>
        <authorList>
            <consortium name="US DOE Joint Genome Institute"/>
            <person name="Lucas S."/>
            <person name="Han J."/>
            <person name="Lapidus A."/>
            <person name="Cheng J.-F."/>
            <person name="Goodwin L."/>
            <person name="Pitluck S."/>
            <person name="Peters L."/>
            <person name="Mikhailova N."/>
            <person name="Chertkov O."/>
            <person name="Teshima H."/>
            <person name="Han C."/>
            <person name="Tapia R."/>
            <person name="Land M."/>
            <person name="Hauser L."/>
            <person name="Kyrpides N."/>
            <person name="Ivanova N."/>
            <person name="Pagani I."/>
            <person name="Berry A."/>
            <person name="Pawlowski K."/>
            <person name="Persson T."/>
            <person name="Vanden Heuvel B."/>
            <person name="Benson D."/>
            <person name="Woyke T."/>
        </authorList>
    </citation>
    <scope>NUCLEOTIDE SEQUENCE [LARGE SCALE GENOMIC DNA]</scope>
    <source>
        <strain evidence="5">4085684</strain>
    </source>
</reference>
<organism evidence="4 5">
    <name type="scientific">Candidatus Protofrankia datiscae</name>
    <dbReference type="NCBI Taxonomy" id="2716812"/>
    <lineage>
        <taxon>Bacteria</taxon>
        <taxon>Bacillati</taxon>
        <taxon>Actinomycetota</taxon>
        <taxon>Actinomycetes</taxon>
        <taxon>Frankiales</taxon>
        <taxon>Frankiaceae</taxon>
        <taxon>Protofrankia</taxon>
    </lineage>
</organism>
<evidence type="ECO:0000313" key="5">
    <source>
        <dbReference type="Proteomes" id="UP000001549"/>
    </source>
</evidence>
<dbReference type="InterPro" id="IPR002104">
    <property type="entry name" value="Integrase_catalytic"/>
</dbReference>
<name>F8B493_9ACTN</name>
<dbReference type="STRING" id="656024.FsymDg_3733"/>
<dbReference type="Proteomes" id="UP000001549">
    <property type="component" value="Chromosome"/>
</dbReference>
<accession>F8B493</accession>
<dbReference type="Gene3D" id="1.10.443.10">
    <property type="entry name" value="Intergrase catalytic core"/>
    <property type="match status" value="1"/>
</dbReference>
<dbReference type="AlphaFoldDB" id="F8B493"/>
<protein>
    <submittedName>
        <fullName evidence="4">Integrase family protein</fullName>
    </submittedName>
</protein>
<gene>
    <name evidence="4" type="ordered locus">FsymDg_3733</name>
</gene>
<dbReference type="EMBL" id="CP002801">
    <property type="protein sequence ID" value="AEH11010.1"/>
    <property type="molecule type" value="Genomic_DNA"/>
</dbReference>
<dbReference type="KEGG" id="fsy:FsymDg_3733"/>
<dbReference type="InterPro" id="IPR050090">
    <property type="entry name" value="Tyrosine_recombinase_XerCD"/>
</dbReference>
<dbReference type="GO" id="GO:0003677">
    <property type="term" value="F:DNA binding"/>
    <property type="evidence" value="ECO:0007669"/>
    <property type="project" value="InterPro"/>
</dbReference>
<evidence type="ECO:0000259" key="3">
    <source>
        <dbReference type="PROSITE" id="PS51898"/>
    </source>
</evidence>
<evidence type="ECO:0000256" key="2">
    <source>
        <dbReference type="SAM" id="MobiDB-lite"/>
    </source>
</evidence>
<evidence type="ECO:0000256" key="1">
    <source>
        <dbReference type="ARBA" id="ARBA00023172"/>
    </source>
</evidence>
<dbReference type="RefSeq" id="WP_013874890.1">
    <property type="nucleotide sequence ID" value="NC_015656.1"/>
</dbReference>